<proteinExistence type="predicted"/>
<accession>A0A419NEX8</accession>
<protein>
    <submittedName>
        <fullName evidence="1">Uncharacterized protein</fullName>
    </submittedName>
</protein>
<gene>
    <name evidence="1" type="ORF">D6C13_02325</name>
</gene>
<dbReference type="RefSeq" id="WP_120131227.1">
    <property type="nucleotide sequence ID" value="NZ_RAHH01000002.1"/>
</dbReference>
<reference evidence="1 2" key="1">
    <citation type="submission" date="2018-09" db="EMBL/GenBank/DDBJ databases">
        <authorList>
            <person name="Le Fleche-Mateos A."/>
        </authorList>
    </citation>
    <scope>NUCLEOTIDE SEQUENCE [LARGE SCALE GENOMIC DNA]</scope>
    <source>
        <strain evidence="1 2">DSM 27399</strain>
    </source>
</reference>
<keyword evidence="2" id="KW-1185">Reference proteome</keyword>
<comment type="caution">
    <text evidence="1">The sequence shown here is derived from an EMBL/GenBank/DDBJ whole genome shotgun (WGS) entry which is preliminary data.</text>
</comment>
<sequence length="100" mass="10870">MAFESQLKNRASRGRGNRSPFISFRMTVSGSTGAHVGKLTGLQGKDIDIEIDEDSKVLRIAQVEGGFKVGSNGAFSMSKKVFRTISPSQNLPRIIELNLS</sequence>
<evidence type="ECO:0000313" key="1">
    <source>
        <dbReference type="EMBL" id="RJT47218.1"/>
    </source>
</evidence>
<dbReference type="EMBL" id="RAHH01000002">
    <property type="protein sequence ID" value="RJT47218.1"/>
    <property type="molecule type" value="Genomic_DNA"/>
</dbReference>
<dbReference type="Proteomes" id="UP000284908">
    <property type="component" value="Unassembled WGS sequence"/>
</dbReference>
<organism evidence="1 2">
    <name type="scientific">Rahnella woolbedingensis</name>
    <dbReference type="NCBI Taxonomy" id="1510574"/>
    <lineage>
        <taxon>Bacteria</taxon>
        <taxon>Pseudomonadati</taxon>
        <taxon>Pseudomonadota</taxon>
        <taxon>Gammaproteobacteria</taxon>
        <taxon>Enterobacterales</taxon>
        <taxon>Yersiniaceae</taxon>
        <taxon>Rahnella</taxon>
    </lineage>
</organism>
<name>A0A419NEX8_9GAMM</name>
<evidence type="ECO:0000313" key="2">
    <source>
        <dbReference type="Proteomes" id="UP000284908"/>
    </source>
</evidence>
<dbReference type="AlphaFoldDB" id="A0A419NEX8"/>